<organism evidence="1">
    <name type="scientific">Leifsonia sp. NPDC080035</name>
    <dbReference type="NCBI Taxonomy" id="3143936"/>
    <lineage>
        <taxon>Bacteria</taxon>
        <taxon>Bacillati</taxon>
        <taxon>Actinomycetota</taxon>
        <taxon>Actinomycetes</taxon>
        <taxon>Micrococcales</taxon>
        <taxon>Microbacteriaceae</taxon>
        <taxon>Leifsonia</taxon>
    </lineage>
</organism>
<accession>A0AAU7GBA8</accession>
<evidence type="ECO:0000313" key="1">
    <source>
        <dbReference type="EMBL" id="XBM48502.1"/>
    </source>
</evidence>
<proteinExistence type="predicted"/>
<gene>
    <name evidence="1" type="ORF">AAME72_01275</name>
</gene>
<sequence>MATALTTDSAMRGLLFVRLMNAQGIKPKVSEVEAYASTPLPAGVMDYLGQAWGFNRQVNIVQYLTDAGFVIVVGREVHITPIGVAFCDATEELPSARKSVEAKPLEVVGRLEDPVTYAELLAEVDKCKDSLVVEPYIPPAEFASLLKLPEVKRVLTKETYIIQGGKRVSVTDRRRNLAIALGGRSDAELRVLPKEIKELHDRYVLPSSGSGLMVGTSLGGSQLTVVVHLSEDSTQTLLQHYDELWAKAEVVEPIGREALDSPTGDA</sequence>
<name>A0AAU7GBA8_9MICO</name>
<reference evidence="1" key="1">
    <citation type="submission" date="2024-05" db="EMBL/GenBank/DDBJ databases">
        <title>The Natural Products Discovery Center: Release of the First 8490 Sequenced Strains for Exploring Actinobacteria Biosynthetic Diversity.</title>
        <authorList>
            <person name="Kalkreuter E."/>
            <person name="Kautsar S.A."/>
            <person name="Yang D."/>
            <person name="Bader C.D."/>
            <person name="Teijaro C.N."/>
            <person name="Fluegel L."/>
            <person name="Davis C.M."/>
            <person name="Simpson J.R."/>
            <person name="Lauterbach L."/>
            <person name="Steele A.D."/>
            <person name="Gui C."/>
            <person name="Meng S."/>
            <person name="Li G."/>
            <person name="Viehrig K."/>
            <person name="Ye F."/>
            <person name="Su P."/>
            <person name="Kiefer A.F."/>
            <person name="Nichols A."/>
            <person name="Cepeda A.J."/>
            <person name="Yan W."/>
            <person name="Fan B."/>
            <person name="Jiang Y."/>
            <person name="Adhikari A."/>
            <person name="Zheng C.-J."/>
            <person name="Schuster L."/>
            <person name="Cowan T.M."/>
            <person name="Smanski M.J."/>
            <person name="Chevrette M.G."/>
            <person name="de Carvalho L.P.S."/>
            <person name="Shen B."/>
        </authorList>
    </citation>
    <scope>NUCLEOTIDE SEQUENCE</scope>
    <source>
        <strain evidence="1">NPDC080035</strain>
    </source>
</reference>
<dbReference type="AlphaFoldDB" id="A0AAU7GBA8"/>
<protein>
    <submittedName>
        <fullName evidence="1">Uncharacterized protein</fullName>
    </submittedName>
</protein>
<dbReference type="EMBL" id="CP157390">
    <property type="protein sequence ID" value="XBM48502.1"/>
    <property type="molecule type" value="Genomic_DNA"/>
</dbReference>
<dbReference type="RefSeq" id="WP_348788452.1">
    <property type="nucleotide sequence ID" value="NZ_CP157390.1"/>
</dbReference>